<comment type="caution">
    <text evidence="2">The sequence shown here is derived from an EMBL/GenBank/DDBJ whole genome shotgun (WGS) entry which is preliminary data.</text>
</comment>
<dbReference type="AlphaFoldDB" id="A0A371QB93"/>
<proteinExistence type="predicted"/>
<name>A0A371QB93_STRIH</name>
<organism evidence="2 3">
    <name type="scientific">Streptomyces inhibens</name>
    <dbReference type="NCBI Taxonomy" id="2293571"/>
    <lineage>
        <taxon>Bacteria</taxon>
        <taxon>Bacillati</taxon>
        <taxon>Actinomycetota</taxon>
        <taxon>Actinomycetes</taxon>
        <taxon>Kitasatosporales</taxon>
        <taxon>Streptomycetaceae</taxon>
        <taxon>Streptomyces</taxon>
    </lineage>
</organism>
<reference evidence="2 3" key="1">
    <citation type="submission" date="2018-08" db="EMBL/GenBank/DDBJ databases">
        <title>Streptomyces NEAU-D10 sp. nov., a novel Actinomycete isolated from soil.</title>
        <authorList>
            <person name="Jin L."/>
        </authorList>
    </citation>
    <scope>NUCLEOTIDE SEQUENCE [LARGE SCALE GENOMIC DNA]</scope>
    <source>
        <strain evidence="2 3">NEAU-D10</strain>
    </source>
</reference>
<dbReference type="EMBL" id="QUAC01000014">
    <property type="protein sequence ID" value="REK91928.1"/>
    <property type="molecule type" value="Genomic_DNA"/>
</dbReference>
<gene>
    <name evidence="2" type="ORF">DY245_02195</name>
</gene>
<accession>A0A371QB93</accession>
<feature type="region of interest" description="Disordered" evidence="1">
    <location>
        <begin position="99"/>
        <end position="123"/>
    </location>
</feature>
<evidence type="ECO:0000313" key="3">
    <source>
        <dbReference type="Proteomes" id="UP000262477"/>
    </source>
</evidence>
<dbReference type="Proteomes" id="UP000262477">
    <property type="component" value="Unassembled WGS sequence"/>
</dbReference>
<evidence type="ECO:0000256" key="1">
    <source>
        <dbReference type="SAM" id="MobiDB-lite"/>
    </source>
</evidence>
<keyword evidence="3" id="KW-1185">Reference proteome</keyword>
<sequence length="123" mass="12243">MGLAAVPTTAHAQNSVWCGESSVVSASTTTNAQGDDDILTSDPSTPAARILEIDGYANVPATLGRLNLNSITIRGGSAVAPYPGDGDYNNSGTVNLLAGNVSGNTPNNTAPPRSVPGCTGDTG</sequence>
<evidence type="ECO:0000313" key="2">
    <source>
        <dbReference type="EMBL" id="REK91928.1"/>
    </source>
</evidence>
<protein>
    <submittedName>
        <fullName evidence="2">Uncharacterized protein</fullName>
    </submittedName>
</protein>
<dbReference type="OrthoDB" id="3403180at2"/>
<feature type="compositionally biased region" description="Polar residues" evidence="1">
    <location>
        <begin position="101"/>
        <end position="111"/>
    </location>
</feature>